<protein>
    <submittedName>
        <fullName evidence="1">Uncharacterized protein</fullName>
    </submittedName>
</protein>
<sequence>MLGLVDVKSLDSNLGLLSVVGRNKKKTFASIKYKGSVHGKKKVAWVNWDQLEMKEAHRICVRASYRVGR</sequence>
<dbReference type="Proteomes" id="UP000237105">
    <property type="component" value="Unassembled WGS sequence"/>
</dbReference>
<proteinExistence type="predicted"/>
<comment type="caution">
    <text evidence="1">The sequence shown here is derived from an EMBL/GenBank/DDBJ whole genome shotgun (WGS) entry which is preliminary data.</text>
</comment>
<evidence type="ECO:0000313" key="1">
    <source>
        <dbReference type="EMBL" id="PON60657.1"/>
    </source>
</evidence>
<reference evidence="2" key="1">
    <citation type="submission" date="2016-06" db="EMBL/GenBank/DDBJ databases">
        <title>Parallel loss of symbiosis genes in relatives of nitrogen-fixing non-legume Parasponia.</title>
        <authorList>
            <person name="Van Velzen R."/>
            <person name="Holmer R."/>
            <person name="Bu F."/>
            <person name="Rutten L."/>
            <person name="Van Zeijl A."/>
            <person name="Liu W."/>
            <person name="Santuari L."/>
            <person name="Cao Q."/>
            <person name="Sharma T."/>
            <person name="Shen D."/>
            <person name="Roswanjaya Y."/>
            <person name="Wardhani T."/>
            <person name="Kalhor M.S."/>
            <person name="Jansen J."/>
            <person name="Van den Hoogen J."/>
            <person name="Gungor B."/>
            <person name="Hartog M."/>
            <person name="Hontelez J."/>
            <person name="Verver J."/>
            <person name="Yang W.-C."/>
            <person name="Schijlen E."/>
            <person name="Repin R."/>
            <person name="Schilthuizen M."/>
            <person name="Schranz E."/>
            <person name="Heidstra R."/>
            <person name="Miyata K."/>
            <person name="Fedorova E."/>
            <person name="Kohlen W."/>
            <person name="Bisseling T."/>
            <person name="Smit S."/>
            <person name="Geurts R."/>
        </authorList>
    </citation>
    <scope>NUCLEOTIDE SEQUENCE [LARGE SCALE GENOMIC DNA]</scope>
    <source>
        <strain evidence="2">cv. WU1-14</strain>
    </source>
</reference>
<name>A0A2P5CHZ2_PARAD</name>
<keyword evidence="2" id="KW-1185">Reference proteome</keyword>
<organism evidence="1 2">
    <name type="scientific">Parasponia andersonii</name>
    <name type="common">Sponia andersonii</name>
    <dbReference type="NCBI Taxonomy" id="3476"/>
    <lineage>
        <taxon>Eukaryota</taxon>
        <taxon>Viridiplantae</taxon>
        <taxon>Streptophyta</taxon>
        <taxon>Embryophyta</taxon>
        <taxon>Tracheophyta</taxon>
        <taxon>Spermatophyta</taxon>
        <taxon>Magnoliopsida</taxon>
        <taxon>eudicotyledons</taxon>
        <taxon>Gunneridae</taxon>
        <taxon>Pentapetalae</taxon>
        <taxon>rosids</taxon>
        <taxon>fabids</taxon>
        <taxon>Rosales</taxon>
        <taxon>Cannabaceae</taxon>
        <taxon>Parasponia</taxon>
    </lineage>
</organism>
<gene>
    <name evidence="1" type="ORF">PanWU01x14_150750</name>
</gene>
<dbReference type="AlphaFoldDB" id="A0A2P5CHZ2"/>
<evidence type="ECO:0000313" key="2">
    <source>
        <dbReference type="Proteomes" id="UP000237105"/>
    </source>
</evidence>
<accession>A0A2P5CHZ2</accession>
<dbReference type="EMBL" id="JXTB01000128">
    <property type="protein sequence ID" value="PON60657.1"/>
    <property type="molecule type" value="Genomic_DNA"/>
</dbReference>